<dbReference type="OrthoDB" id="10553429at2759"/>
<name>A0A1L9R6L6_ASPWE</name>
<evidence type="ECO:0000313" key="1">
    <source>
        <dbReference type="EMBL" id="OJJ30549.1"/>
    </source>
</evidence>
<dbReference type="RefSeq" id="XP_040684226.1">
    <property type="nucleotide sequence ID" value="XM_040839527.1"/>
</dbReference>
<dbReference type="Gene3D" id="2.120.10.70">
    <property type="entry name" value="Fucose-specific lectin"/>
    <property type="match status" value="1"/>
</dbReference>
<evidence type="ECO:0000313" key="2">
    <source>
        <dbReference type="Proteomes" id="UP000184383"/>
    </source>
</evidence>
<dbReference type="VEuPathDB" id="FungiDB:ASPWEDRAFT_748578"/>
<sequence>MPQTLVESNLSLVYVSDGLHIFFQEDKDNSGNYAIYESHLQDGKWIRYPTPIATDAGRGTPIAAFSAFSRTGTGLTIHVVYLSKDYDLREVYRDVKASSNWTAGNLQTSGGSDIPPTSERAFAPLSLAEFYPVGKDGQPLISPSNQWIIYPVEEVGQIWTLHRNDPGPHQWEQGKIPEGWGKSLPGAKLSAYLQQADIRFLVQEHNGDIIEFSRGPRDDDWAHSTWLENPNESKVQILTPIATATQWDTDQHVFLVGKETIQEYVAKPGQSGNDAKVSDLVTFYEGTNIAAFQKPEYIGDPGYIVLAYRSLDGAIATHVWTKKEGWKAGPAVTDN</sequence>
<keyword evidence="2" id="KW-1185">Reference proteome</keyword>
<dbReference type="EMBL" id="KV878217">
    <property type="protein sequence ID" value="OJJ30549.1"/>
    <property type="molecule type" value="Genomic_DNA"/>
</dbReference>
<reference evidence="2" key="1">
    <citation type="journal article" date="2017" name="Genome Biol.">
        <title>Comparative genomics reveals high biological diversity and specific adaptations in the industrially and medically important fungal genus Aspergillus.</title>
        <authorList>
            <person name="de Vries R.P."/>
            <person name="Riley R."/>
            <person name="Wiebenga A."/>
            <person name="Aguilar-Osorio G."/>
            <person name="Amillis S."/>
            <person name="Uchima C.A."/>
            <person name="Anderluh G."/>
            <person name="Asadollahi M."/>
            <person name="Askin M."/>
            <person name="Barry K."/>
            <person name="Battaglia E."/>
            <person name="Bayram O."/>
            <person name="Benocci T."/>
            <person name="Braus-Stromeyer S.A."/>
            <person name="Caldana C."/>
            <person name="Canovas D."/>
            <person name="Cerqueira G.C."/>
            <person name="Chen F."/>
            <person name="Chen W."/>
            <person name="Choi C."/>
            <person name="Clum A."/>
            <person name="Dos Santos R.A."/>
            <person name="Damasio A.R."/>
            <person name="Diallinas G."/>
            <person name="Emri T."/>
            <person name="Fekete E."/>
            <person name="Flipphi M."/>
            <person name="Freyberg S."/>
            <person name="Gallo A."/>
            <person name="Gournas C."/>
            <person name="Habgood R."/>
            <person name="Hainaut M."/>
            <person name="Harispe M.L."/>
            <person name="Henrissat B."/>
            <person name="Hilden K.S."/>
            <person name="Hope R."/>
            <person name="Hossain A."/>
            <person name="Karabika E."/>
            <person name="Karaffa L."/>
            <person name="Karanyi Z."/>
            <person name="Krasevec N."/>
            <person name="Kuo A."/>
            <person name="Kusch H."/>
            <person name="LaButti K."/>
            <person name="Lagendijk E.L."/>
            <person name="Lapidus A."/>
            <person name="Levasseur A."/>
            <person name="Lindquist E."/>
            <person name="Lipzen A."/>
            <person name="Logrieco A.F."/>
            <person name="MacCabe A."/>
            <person name="Maekelae M.R."/>
            <person name="Malavazi I."/>
            <person name="Melin P."/>
            <person name="Meyer V."/>
            <person name="Mielnichuk N."/>
            <person name="Miskei M."/>
            <person name="Molnar A.P."/>
            <person name="Mule G."/>
            <person name="Ngan C.Y."/>
            <person name="Orejas M."/>
            <person name="Orosz E."/>
            <person name="Ouedraogo J.P."/>
            <person name="Overkamp K.M."/>
            <person name="Park H.-S."/>
            <person name="Perrone G."/>
            <person name="Piumi F."/>
            <person name="Punt P.J."/>
            <person name="Ram A.F."/>
            <person name="Ramon A."/>
            <person name="Rauscher S."/>
            <person name="Record E."/>
            <person name="Riano-Pachon D.M."/>
            <person name="Robert V."/>
            <person name="Roehrig J."/>
            <person name="Ruller R."/>
            <person name="Salamov A."/>
            <person name="Salih N.S."/>
            <person name="Samson R.A."/>
            <person name="Sandor E."/>
            <person name="Sanguinetti M."/>
            <person name="Schuetze T."/>
            <person name="Sepcic K."/>
            <person name="Shelest E."/>
            <person name="Sherlock G."/>
            <person name="Sophianopoulou V."/>
            <person name="Squina F.M."/>
            <person name="Sun H."/>
            <person name="Susca A."/>
            <person name="Todd R.B."/>
            <person name="Tsang A."/>
            <person name="Unkles S.E."/>
            <person name="van de Wiele N."/>
            <person name="van Rossen-Uffink D."/>
            <person name="Oliveira J.V."/>
            <person name="Vesth T.C."/>
            <person name="Visser J."/>
            <person name="Yu J.-H."/>
            <person name="Zhou M."/>
            <person name="Andersen M.R."/>
            <person name="Archer D.B."/>
            <person name="Baker S.E."/>
            <person name="Benoit I."/>
            <person name="Brakhage A.A."/>
            <person name="Braus G.H."/>
            <person name="Fischer R."/>
            <person name="Frisvad J.C."/>
            <person name="Goldman G.H."/>
            <person name="Houbraken J."/>
            <person name="Oakley B."/>
            <person name="Pocsi I."/>
            <person name="Scazzocchio C."/>
            <person name="Seiboth B."/>
            <person name="vanKuyk P.A."/>
            <person name="Wortman J."/>
            <person name="Dyer P.S."/>
            <person name="Grigoriev I.V."/>
        </authorList>
    </citation>
    <scope>NUCLEOTIDE SEQUENCE [LARGE SCALE GENOMIC DNA]</scope>
    <source>
        <strain evidence="2">DTO 134E9</strain>
    </source>
</reference>
<gene>
    <name evidence="1" type="ORF">ASPWEDRAFT_748578</name>
</gene>
<dbReference type="GeneID" id="63755375"/>
<accession>A0A1L9R6L6</accession>
<dbReference type="Proteomes" id="UP000184383">
    <property type="component" value="Unassembled WGS sequence"/>
</dbReference>
<proteinExistence type="predicted"/>
<dbReference type="SUPFAM" id="SSF89372">
    <property type="entry name" value="Fucose-specific lectin"/>
    <property type="match status" value="1"/>
</dbReference>
<evidence type="ECO:0008006" key="3">
    <source>
        <dbReference type="Google" id="ProtNLM"/>
    </source>
</evidence>
<organism evidence="1 2">
    <name type="scientific">Aspergillus wentii DTO 134E9</name>
    <dbReference type="NCBI Taxonomy" id="1073089"/>
    <lineage>
        <taxon>Eukaryota</taxon>
        <taxon>Fungi</taxon>
        <taxon>Dikarya</taxon>
        <taxon>Ascomycota</taxon>
        <taxon>Pezizomycotina</taxon>
        <taxon>Eurotiomycetes</taxon>
        <taxon>Eurotiomycetidae</taxon>
        <taxon>Eurotiales</taxon>
        <taxon>Aspergillaceae</taxon>
        <taxon>Aspergillus</taxon>
        <taxon>Aspergillus subgen. Cremei</taxon>
    </lineage>
</organism>
<dbReference type="AlphaFoldDB" id="A0A1L9R6L6"/>
<protein>
    <recommendedName>
        <fullName evidence="3">Fucose-specific lectin</fullName>
    </recommendedName>
</protein>